<keyword evidence="3" id="KW-1185">Reference proteome</keyword>
<reference evidence="2 3" key="1">
    <citation type="submission" date="2014-11" db="EMBL/GenBank/DDBJ databases">
        <title>Genetic blueprint of the zoonotic pathogen Toxocara canis.</title>
        <authorList>
            <person name="Zhu X.-Q."/>
            <person name="Korhonen P.K."/>
            <person name="Cai H."/>
            <person name="Young N.D."/>
            <person name="Nejsum P."/>
            <person name="von Samson-Himmelstjerna G."/>
            <person name="Boag P.R."/>
            <person name="Tan P."/>
            <person name="Li Q."/>
            <person name="Min J."/>
            <person name="Yang Y."/>
            <person name="Wang X."/>
            <person name="Fang X."/>
            <person name="Hall R.S."/>
            <person name="Hofmann A."/>
            <person name="Sternberg P.W."/>
            <person name="Jex A.R."/>
            <person name="Gasser R.B."/>
        </authorList>
    </citation>
    <scope>NUCLEOTIDE SEQUENCE [LARGE SCALE GENOMIC DNA]</scope>
    <source>
        <strain evidence="2">PN_DK_2014</strain>
    </source>
</reference>
<feature type="compositionally biased region" description="Low complexity" evidence="1">
    <location>
        <begin position="40"/>
        <end position="53"/>
    </location>
</feature>
<dbReference type="EMBL" id="JPKZ01002967">
    <property type="protein sequence ID" value="KHN74128.1"/>
    <property type="molecule type" value="Genomic_DNA"/>
</dbReference>
<sequence length="96" mass="10949">MFNGLLDCDEPLLRKEEMALNETKYLCVTPRQILDRANDTAQQSATAQPPQQSIERINPPPCQWTVLQTQFPVLLGRAKLDTSWRSTDGIPYTIFI</sequence>
<evidence type="ECO:0000256" key="1">
    <source>
        <dbReference type="SAM" id="MobiDB-lite"/>
    </source>
</evidence>
<protein>
    <submittedName>
        <fullName evidence="2">Uncharacterized protein</fullName>
    </submittedName>
</protein>
<gene>
    <name evidence="2" type="ORF">Tcan_06621</name>
</gene>
<comment type="caution">
    <text evidence="2">The sequence shown here is derived from an EMBL/GenBank/DDBJ whole genome shotgun (WGS) entry which is preliminary data.</text>
</comment>
<proteinExistence type="predicted"/>
<dbReference type="Proteomes" id="UP000031036">
    <property type="component" value="Unassembled WGS sequence"/>
</dbReference>
<evidence type="ECO:0000313" key="2">
    <source>
        <dbReference type="EMBL" id="KHN74128.1"/>
    </source>
</evidence>
<evidence type="ECO:0000313" key="3">
    <source>
        <dbReference type="Proteomes" id="UP000031036"/>
    </source>
</evidence>
<dbReference type="AlphaFoldDB" id="A0A0B2UXF0"/>
<name>A0A0B2UXF0_TOXCA</name>
<organism evidence="2 3">
    <name type="scientific">Toxocara canis</name>
    <name type="common">Canine roundworm</name>
    <dbReference type="NCBI Taxonomy" id="6265"/>
    <lineage>
        <taxon>Eukaryota</taxon>
        <taxon>Metazoa</taxon>
        <taxon>Ecdysozoa</taxon>
        <taxon>Nematoda</taxon>
        <taxon>Chromadorea</taxon>
        <taxon>Rhabditida</taxon>
        <taxon>Spirurina</taxon>
        <taxon>Ascaridomorpha</taxon>
        <taxon>Ascaridoidea</taxon>
        <taxon>Toxocaridae</taxon>
        <taxon>Toxocara</taxon>
    </lineage>
</organism>
<accession>A0A0B2UXF0</accession>
<feature type="region of interest" description="Disordered" evidence="1">
    <location>
        <begin position="38"/>
        <end position="58"/>
    </location>
</feature>